<organism evidence="5 6">
    <name type="scientific">Eschrichtius robustus</name>
    <name type="common">California gray whale</name>
    <name type="synonym">Eschrichtius gibbosus</name>
    <dbReference type="NCBI Taxonomy" id="9764"/>
    <lineage>
        <taxon>Eukaryota</taxon>
        <taxon>Metazoa</taxon>
        <taxon>Chordata</taxon>
        <taxon>Craniata</taxon>
        <taxon>Vertebrata</taxon>
        <taxon>Euteleostomi</taxon>
        <taxon>Mammalia</taxon>
        <taxon>Eutheria</taxon>
        <taxon>Laurasiatheria</taxon>
        <taxon>Artiodactyla</taxon>
        <taxon>Whippomorpha</taxon>
        <taxon>Cetacea</taxon>
        <taxon>Mysticeti</taxon>
        <taxon>Eschrichtiidae</taxon>
        <taxon>Eschrichtius</taxon>
    </lineage>
</organism>
<evidence type="ECO:0000313" key="5">
    <source>
        <dbReference type="EMBL" id="KAJ8780158.1"/>
    </source>
</evidence>
<dbReference type="AlphaFoldDB" id="A0AB34GM55"/>
<dbReference type="GO" id="GO:0042813">
    <property type="term" value="F:Wnt receptor activity"/>
    <property type="evidence" value="ECO:0007669"/>
    <property type="project" value="TreeGrafter"/>
</dbReference>
<evidence type="ECO:0000256" key="3">
    <source>
        <dbReference type="PROSITE-ProRule" id="PRU00090"/>
    </source>
</evidence>
<dbReference type="SMART" id="SM00063">
    <property type="entry name" value="FRI"/>
    <property type="match status" value="1"/>
</dbReference>
<dbReference type="CDD" id="cd07066">
    <property type="entry name" value="CRD_FZ"/>
    <property type="match status" value="1"/>
</dbReference>
<dbReference type="Pfam" id="PF01392">
    <property type="entry name" value="Fz"/>
    <property type="match status" value="1"/>
</dbReference>
<dbReference type="EMBL" id="JAIQCJ010002165">
    <property type="protein sequence ID" value="KAJ8780158.1"/>
    <property type="molecule type" value="Genomic_DNA"/>
</dbReference>
<reference evidence="5 6" key="1">
    <citation type="submission" date="2022-11" db="EMBL/GenBank/DDBJ databases">
        <title>Whole genome sequence of Eschrichtius robustus ER-17-0199.</title>
        <authorList>
            <person name="Bruniche-Olsen A."/>
            <person name="Black A.N."/>
            <person name="Fields C.J."/>
            <person name="Walden K."/>
            <person name="Dewoody J.A."/>
        </authorList>
    </citation>
    <scope>NUCLEOTIDE SEQUENCE [LARGE SCALE GENOMIC DNA]</scope>
    <source>
        <strain evidence="5">ER-17-0199</strain>
        <tissue evidence="5">Blubber</tissue>
    </source>
</reference>
<dbReference type="GO" id="GO:0005886">
    <property type="term" value="C:plasma membrane"/>
    <property type="evidence" value="ECO:0007669"/>
    <property type="project" value="TreeGrafter"/>
</dbReference>
<keyword evidence="2" id="KW-1015">Disulfide bond</keyword>
<dbReference type="InterPro" id="IPR015526">
    <property type="entry name" value="Frizzled/SFRP"/>
</dbReference>
<dbReference type="GO" id="GO:0035567">
    <property type="term" value="P:non-canonical Wnt signaling pathway"/>
    <property type="evidence" value="ECO:0007669"/>
    <property type="project" value="TreeGrafter"/>
</dbReference>
<keyword evidence="6" id="KW-1185">Reference proteome</keyword>
<evidence type="ECO:0000256" key="1">
    <source>
        <dbReference type="ARBA" id="ARBA00022473"/>
    </source>
</evidence>
<keyword evidence="1" id="KW-0217">Developmental protein</keyword>
<proteinExistence type="predicted"/>
<sequence>MCIGLSYNTTAFPNIWVGMATQEEVVEVLRGYKVLQGEIRRNPQEGEGTGGAGCLRAGLLLPQSLTSLPCYQNFRRLLCGLLVPHCTPLGSVLPPCRSVCQEAERQCQSGLALLGTPWPFNCNRLPEAAGLEACAQP</sequence>
<comment type="caution">
    <text evidence="5">The sequence shown here is derived from an EMBL/GenBank/DDBJ whole genome shotgun (WGS) entry which is preliminary data.</text>
</comment>
<dbReference type="Gene3D" id="1.10.2000.10">
    <property type="entry name" value="Frizzled cysteine-rich domain"/>
    <property type="match status" value="1"/>
</dbReference>
<feature type="domain" description="FZ" evidence="4">
    <location>
        <begin position="1"/>
        <end position="137"/>
    </location>
</feature>
<dbReference type="Proteomes" id="UP001159641">
    <property type="component" value="Unassembled WGS sequence"/>
</dbReference>
<protein>
    <recommendedName>
        <fullName evidence="4">FZ domain-containing protein</fullName>
    </recommendedName>
</protein>
<dbReference type="GO" id="GO:0060070">
    <property type="term" value="P:canonical Wnt signaling pathway"/>
    <property type="evidence" value="ECO:0007669"/>
    <property type="project" value="TreeGrafter"/>
</dbReference>
<dbReference type="PROSITE" id="PS50038">
    <property type="entry name" value="FZ"/>
    <property type="match status" value="1"/>
</dbReference>
<accession>A0AB34GM55</accession>
<comment type="caution">
    <text evidence="3">Lacks conserved residue(s) required for the propagation of feature annotation.</text>
</comment>
<dbReference type="InterPro" id="IPR020067">
    <property type="entry name" value="Frizzled_dom"/>
</dbReference>
<dbReference type="InterPro" id="IPR036790">
    <property type="entry name" value="Frizzled_dom_sf"/>
</dbReference>
<evidence type="ECO:0000256" key="2">
    <source>
        <dbReference type="ARBA" id="ARBA00023157"/>
    </source>
</evidence>
<name>A0AB34GM55_ESCRO</name>
<dbReference type="PANTHER" id="PTHR11309">
    <property type="entry name" value="FRIZZLED"/>
    <property type="match status" value="1"/>
</dbReference>
<gene>
    <name evidence="5" type="ORF">J1605_011953</name>
</gene>
<evidence type="ECO:0000259" key="4">
    <source>
        <dbReference type="PROSITE" id="PS50038"/>
    </source>
</evidence>
<dbReference type="GO" id="GO:0017147">
    <property type="term" value="F:Wnt-protein binding"/>
    <property type="evidence" value="ECO:0007669"/>
    <property type="project" value="TreeGrafter"/>
</dbReference>
<evidence type="ECO:0000313" key="6">
    <source>
        <dbReference type="Proteomes" id="UP001159641"/>
    </source>
</evidence>
<dbReference type="SUPFAM" id="SSF63501">
    <property type="entry name" value="Frizzled cysteine-rich domain"/>
    <property type="match status" value="1"/>
</dbReference>